<evidence type="ECO:0000259" key="17">
    <source>
        <dbReference type="Pfam" id="PF08245"/>
    </source>
</evidence>
<keyword evidence="6 13" id="KW-0961">Cell wall biogenesis/degradation</keyword>
<evidence type="ECO:0000256" key="8">
    <source>
        <dbReference type="ARBA" id="ARBA00066633"/>
    </source>
</evidence>
<evidence type="ECO:0000256" key="7">
    <source>
        <dbReference type="ARBA" id="ARBA00050251"/>
    </source>
</evidence>
<comment type="caution">
    <text evidence="18">The sequence shown here is derived from an EMBL/GenBank/DDBJ whole genome shotgun (WGS) entry which is preliminary data.</text>
</comment>
<feature type="binding site" evidence="13">
    <location>
        <begin position="164"/>
        <end position="165"/>
    </location>
    <ligand>
        <name>UDP-N-acetyl-alpha-D-muramoyl-L-alanyl-D-glutamate</name>
        <dbReference type="ChEBI" id="CHEBI:83900"/>
    </ligand>
</feature>
<evidence type="ECO:0000256" key="13">
    <source>
        <dbReference type="HAMAP-Rule" id="MF_00208"/>
    </source>
</evidence>
<reference evidence="18 19" key="1">
    <citation type="journal article" date="2014" name="Nature">
        <title>An environmental bacterial taxon with a large and distinct metabolic repertoire.</title>
        <authorList>
            <person name="Wilson M.C."/>
            <person name="Mori T."/>
            <person name="Ruckert C."/>
            <person name="Uria A.R."/>
            <person name="Helf M.J."/>
            <person name="Takada K."/>
            <person name="Gernert C."/>
            <person name="Steffens U.A."/>
            <person name="Heycke N."/>
            <person name="Schmitt S."/>
            <person name="Rinke C."/>
            <person name="Helfrich E.J."/>
            <person name="Brachmann A.O."/>
            <person name="Gurgui C."/>
            <person name="Wakimoto T."/>
            <person name="Kracht M."/>
            <person name="Crusemann M."/>
            <person name="Hentschel U."/>
            <person name="Abe I."/>
            <person name="Matsunaga S."/>
            <person name="Kalinowski J."/>
            <person name="Takeyama H."/>
            <person name="Piel J."/>
        </authorList>
    </citation>
    <scope>NUCLEOTIDE SEQUENCE [LARGE SCALE GENOMIC DNA]</scope>
    <source>
        <strain evidence="19">TSY1</strain>
    </source>
</reference>
<feature type="binding site" evidence="13">
    <location>
        <position position="36"/>
    </location>
    <ligand>
        <name>UDP-N-acetyl-alpha-D-muramoyl-L-alanyl-D-glutamate</name>
        <dbReference type="ChEBI" id="CHEBI:83900"/>
    </ligand>
</feature>
<dbReference type="GO" id="GO:0005737">
    <property type="term" value="C:cytoplasm"/>
    <property type="evidence" value="ECO:0007669"/>
    <property type="project" value="UniProtKB-SubCell"/>
</dbReference>
<evidence type="ECO:0000256" key="12">
    <source>
        <dbReference type="ARBA" id="ARBA00081560"/>
    </source>
</evidence>
<dbReference type="UniPathway" id="UPA00219"/>
<dbReference type="AlphaFoldDB" id="W4LTX8"/>
<dbReference type="HOGENOM" id="CLU_022291_4_1_7"/>
<keyword evidence="3 13" id="KW-0133">Cell shape</keyword>
<evidence type="ECO:0000256" key="4">
    <source>
        <dbReference type="ARBA" id="ARBA00022984"/>
    </source>
</evidence>
<evidence type="ECO:0000259" key="15">
    <source>
        <dbReference type="Pfam" id="PF01225"/>
    </source>
</evidence>
<evidence type="ECO:0000256" key="5">
    <source>
        <dbReference type="ARBA" id="ARBA00023306"/>
    </source>
</evidence>
<dbReference type="NCBIfam" id="TIGR01085">
    <property type="entry name" value="murE"/>
    <property type="match status" value="1"/>
</dbReference>
<dbReference type="NCBIfam" id="NF001126">
    <property type="entry name" value="PRK00139.1-4"/>
    <property type="match status" value="1"/>
</dbReference>
<feature type="binding site" evidence="13">
    <location>
        <position position="199"/>
    </location>
    <ligand>
        <name>UDP-N-acetyl-alpha-D-muramoyl-L-alanyl-D-glutamate</name>
        <dbReference type="ChEBI" id="CHEBI:83900"/>
    </ligand>
</feature>
<feature type="binding site" evidence="13">
    <location>
        <position position="163"/>
    </location>
    <ligand>
        <name>UDP-N-acetyl-alpha-D-muramoyl-L-alanyl-D-glutamate</name>
        <dbReference type="ChEBI" id="CHEBI:83900"/>
    </ligand>
</feature>
<dbReference type="InterPro" id="IPR005761">
    <property type="entry name" value="UDP-N-AcMur-Glu-dNH2Pim_ligase"/>
</dbReference>
<dbReference type="InterPro" id="IPR000713">
    <property type="entry name" value="Mur_ligase_N"/>
</dbReference>
<comment type="pathway">
    <text evidence="13 14">Cell wall biogenesis; peptidoglycan biosynthesis.</text>
</comment>
<keyword evidence="13" id="KW-0436">Ligase</keyword>
<dbReference type="Gene3D" id="3.90.190.20">
    <property type="entry name" value="Mur ligase, C-terminal domain"/>
    <property type="match status" value="1"/>
</dbReference>
<dbReference type="PANTHER" id="PTHR23135:SF4">
    <property type="entry name" value="UDP-N-ACETYLMURAMOYL-L-ALANYL-D-GLUTAMATE--2,6-DIAMINOPIMELATE LIGASE MURE HOMOLOG, CHLOROPLASTIC"/>
    <property type="match status" value="1"/>
</dbReference>
<evidence type="ECO:0000256" key="14">
    <source>
        <dbReference type="RuleBase" id="RU004135"/>
    </source>
</evidence>
<dbReference type="InterPro" id="IPR035911">
    <property type="entry name" value="MurE/MurF_N"/>
</dbReference>
<feature type="domain" description="Mur ligase N-terminal catalytic" evidence="15">
    <location>
        <begin position="30"/>
        <end position="108"/>
    </location>
</feature>
<dbReference type="GO" id="GO:0005524">
    <property type="term" value="F:ATP binding"/>
    <property type="evidence" value="ECO:0007669"/>
    <property type="project" value="UniProtKB-UniRule"/>
</dbReference>
<comment type="caution">
    <text evidence="13">Lacks conserved residue(s) required for the propagation of feature annotation.</text>
</comment>
<accession>W4LTX8</accession>
<feature type="binding site" evidence="13">
    <location>
        <position position="191"/>
    </location>
    <ligand>
        <name>UDP-N-acetyl-alpha-D-muramoyl-L-alanyl-D-glutamate</name>
        <dbReference type="ChEBI" id="CHEBI:83900"/>
    </ligand>
</feature>
<keyword evidence="13" id="KW-0963">Cytoplasm</keyword>
<feature type="binding site" evidence="13">
    <location>
        <begin position="414"/>
        <end position="417"/>
    </location>
    <ligand>
        <name>meso-2,6-diaminopimelate</name>
        <dbReference type="ChEBI" id="CHEBI:57791"/>
    </ligand>
</feature>
<dbReference type="Pfam" id="PF08245">
    <property type="entry name" value="Mur_ligase_M"/>
    <property type="match status" value="1"/>
</dbReference>
<organism evidence="18 19">
    <name type="scientific">Entotheonella factor</name>
    <dbReference type="NCBI Taxonomy" id="1429438"/>
    <lineage>
        <taxon>Bacteria</taxon>
        <taxon>Pseudomonadati</taxon>
        <taxon>Nitrospinota/Tectimicrobiota group</taxon>
        <taxon>Candidatus Tectimicrobiota</taxon>
        <taxon>Candidatus Entotheonellia</taxon>
        <taxon>Candidatus Entotheonellales</taxon>
        <taxon>Candidatus Entotheonellaceae</taxon>
        <taxon>Candidatus Entotheonella</taxon>
    </lineage>
</organism>
<feature type="short sequence motif" description="Meso-diaminopimelate recognition motif" evidence="13">
    <location>
        <begin position="414"/>
        <end position="417"/>
    </location>
</feature>
<dbReference type="Pfam" id="PF01225">
    <property type="entry name" value="Mur_ligase"/>
    <property type="match status" value="1"/>
</dbReference>
<name>W4LTX8_ENTF1</name>
<evidence type="ECO:0000256" key="9">
    <source>
        <dbReference type="ARBA" id="ARBA00072883"/>
    </source>
</evidence>
<dbReference type="HAMAP" id="MF_00208">
    <property type="entry name" value="MurE"/>
    <property type="match status" value="1"/>
</dbReference>
<keyword evidence="2 13" id="KW-0132">Cell division</keyword>
<dbReference type="SUPFAM" id="SSF63418">
    <property type="entry name" value="MurE/MurF N-terminal domain"/>
    <property type="match status" value="1"/>
</dbReference>
<dbReference type="GO" id="GO:0000287">
    <property type="term" value="F:magnesium ion binding"/>
    <property type="evidence" value="ECO:0007669"/>
    <property type="project" value="UniProtKB-UniRule"/>
</dbReference>
<dbReference type="EC" id="6.3.2.13" evidence="8 13"/>
<comment type="catalytic activity">
    <reaction evidence="7 13">
        <text>UDP-N-acetyl-alpha-D-muramoyl-L-alanyl-D-glutamate + meso-2,6-diaminopimelate + ATP = UDP-N-acetyl-alpha-D-muramoyl-L-alanyl-gamma-D-glutamyl-meso-2,6-diaminopimelate + ADP + phosphate + H(+)</text>
        <dbReference type="Rhea" id="RHEA:23676"/>
        <dbReference type="ChEBI" id="CHEBI:15378"/>
        <dbReference type="ChEBI" id="CHEBI:30616"/>
        <dbReference type="ChEBI" id="CHEBI:43474"/>
        <dbReference type="ChEBI" id="CHEBI:57791"/>
        <dbReference type="ChEBI" id="CHEBI:83900"/>
        <dbReference type="ChEBI" id="CHEBI:83905"/>
        <dbReference type="ChEBI" id="CHEBI:456216"/>
        <dbReference type="EC" id="6.3.2.13"/>
    </reaction>
</comment>
<keyword evidence="13" id="KW-0460">Magnesium</keyword>
<dbReference type="InterPro" id="IPR036615">
    <property type="entry name" value="Mur_ligase_C_dom_sf"/>
</dbReference>
<keyword evidence="13" id="KW-0547">Nucleotide-binding</keyword>
<feature type="modified residue" description="N6-carboxylysine" evidence="13">
    <location>
        <position position="231"/>
    </location>
</feature>
<dbReference type="GO" id="GO:0009252">
    <property type="term" value="P:peptidoglycan biosynthetic process"/>
    <property type="evidence" value="ECO:0007669"/>
    <property type="project" value="UniProtKB-UniRule"/>
</dbReference>
<evidence type="ECO:0000256" key="3">
    <source>
        <dbReference type="ARBA" id="ARBA00022960"/>
    </source>
</evidence>
<dbReference type="Proteomes" id="UP000019141">
    <property type="component" value="Unassembled WGS sequence"/>
</dbReference>
<keyword evidence="19" id="KW-1185">Reference proteome</keyword>
<protein>
    <recommendedName>
        <fullName evidence="9 13">UDP-N-acetylmuramoyl-L-alanyl-D-glutamate--2,6-diaminopimelate ligase</fullName>
        <ecNumber evidence="8 13">6.3.2.13</ecNumber>
    </recommendedName>
    <alternativeName>
        <fullName evidence="10 13">Meso-A2pm-adding enzyme</fullName>
    </alternativeName>
    <alternativeName>
        <fullName evidence="11 13">Meso-diaminopimelate-adding enzyme</fullName>
    </alternativeName>
    <alternativeName>
        <fullName evidence="12 13">UDP-MurNAc-L-Ala-D-Glu:meso-diaminopimelate ligase</fullName>
    </alternativeName>
    <alternativeName>
        <fullName evidence="13">UDP-MurNAc-tripeptide synthetase</fullName>
    </alternativeName>
    <alternativeName>
        <fullName evidence="13">UDP-N-acetylmuramyl-tripeptide synthetase</fullName>
    </alternativeName>
</protein>
<evidence type="ECO:0000313" key="18">
    <source>
        <dbReference type="EMBL" id="ETX01514.1"/>
    </source>
</evidence>
<sequence length="496" mass="53850">MASQPPFLLADLLDTSSMRLLYGSSSCPVQQVVADSRHVVPEALFVAVRGHSVDGHEFLDDVLDRGATAILVEALSPALQARVEREGQTVVQVANSRQALAAVASAYYRHPSRQLPLVGVTGTNGKTTITYIVEAILQAVGMSVGVIGTVENRFAGERVEASQTTPGALEVQSMLRQMQDRGVDAAVMEVTSHALDQDRVAGCEFDVCVFTNLSRDHYDYHGSEAAYFAAKARLFTELPGRWHVLNLDDPYGRKLLDASQSRVLTYGLDREATLTPRHVVHGLDGIRFTLPTTKGTLEVQSPLVGRHNVYNLLASIAVGLALDVDAGAMLRGIEQLPLVPGRLERVDAGQDFYVFVDYAHTPDALEQVLRTVRAETAGRLITVFGCGGDRDAGKRPLMGQSASAMSDYTVITSDNPRTESPEAIVNDIVAGVEPSRPYTAIVDREQAIAHAIAHAQPKDTVVIAGKGHETYQIVGQTRRHFDDREVAREALQHDRS</sequence>
<dbReference type="Pfam" id="PF02875">
    <property type="entry name" value="Mur_ligase_C"/>
    <property type="match status" value="1"/>
</dbReference>
<evidence type="ECO:0000313" key="19">
    <source>
        <dbReference type="Proteomes" id="UP000019141"/>
    </source>
</evidence>
<feature type="binding site" evidence="13">
    <location>
        <begin position="122"/>
        <end position="128"/>
    </location>
    <ligand>
        <name>ATP</name>
        <dbReference type="ChEBI" id="CHEBI:30616"/>
    </ligand>
</feature>
<comment type="similarity">
    <text evidence="1 13">Belongs to the MurCDEF family. MurE subfamily.</text>
</comment>
<keyword evidence="4 13" id="KW-0573">Peptidoglycan synthesis</keyword>
<dbReference type="InterPro" id="IPR036565">
    <property type="entry name" value="Mur-like_cat_sf"/>
</dbReference>
<proteinExistence type="inferred from homology"/>
<evidence type="ECO:0000256" key="11">
    <source>
        <dbReference type="ARBA" id="ARBA00076158"/>
    </source>
</evidence>
<keyword evidence="5 13" id="KW-0131">Cell cycle</keyword>
<feature type="binding site" evidence="13">
    <location>
        <position position="197"/>
    </location>
    <ligand>
        <name>UDP-N-acetyl-alpha-D-muramoyl-L-alanyl-D-glutamate</name>
        <dbReference type="ChEBI" id="CHEBI:83900"/>
    </ligand>
</feature>
<dbReference type="InterPro" id="IPR013221">
    <property type="entry name" value="Mur_ligase_cen"/>
</dbReference>
<dbReference type="EMBL" id="AZHW01000226">
    <property type="protein sequence ID" value="ETX01514.1"/>
    <property type="molecule type" value="Genomic_DNA"/>
</dbReference>
<feature type="domain" description="Mur ligase central" evidence="17">
    <location>
        <begin position="120"/>
        <end position="318"/>
    </location>
</feature>
<dbReference type="SUPFAM" id="SSF53244">
    <property type="entry name" value="MurD-like peptide ligases, peptide-binding domain"/>
    <property type="match status" value="1"/>
</dbReference>
<evidence type="ECO:0000259" key="16">
    <source>
        <dbReference type="Pfam" id="PF02875"/>
    </source>
</evidence>
<dbReference type="SUPFAM" id="SSF53623">
    <property type="entry name" value="MurD-like peptide ligases, catalytic domain"/>
    <property type="match status" value="1"/>
</dbReference>
<keyword evidence="13" id="KW-0067">ATP-binding</keyword>
<comment type="function">
    <text evidence="13">Catalyzes the addition of meso-diaminopimelic acid to the nucleotide precursor UDP-N-acetylmuramoyl-L-alanyl-D-glutamate (UMAG) in the biosynthesis of bacterial cell-wall peptidoglycan.</text>
</comment>
<comment type="PTM">
    <text evidence="13">Carboxylation is probably crucial for Mg(2+) binding and, consequently, for the gamma-phosphate positioning of ATP.</text>
</comment>
<dbReference type="GO" id="GO:0008765">
    <property type="term" value="F:UDP-N-acetylmuramoylalanyl-D-glutamate-2,6-diaminopimelate ligase activity"/>
    <property type="evidence" value="ECO:0007669"/>
    <property type="project" value="UniProtKB-UniRule"/>
</dbReference>
<dbReference type="Gene3D" id="3.40.1390.10">
    <property type="entry name" value="MurE/MurF, N-terminal domain"/>
    <property type="match status" value="1"/>
</dbReference>
<comment type="subcellular location">
    <subcellularLocation>
        <location evidence="13 14">Cytoplasm</location>
    </subcellularLocation>
</comment>
<feature type="binding site" evidence="13">
    <location>
        <position position="465"/>
    </location>
    <ligand>
        <name>meso-2,6-diaminopimelate</name>
        <dbReference type="ChEBI" id="CHEBI:57791"/>
    </ligand>
</feature>
<dbReference type="NCBIfam" id="NF001124">
    <property type="entry name" value="PRK00139.1-2"/>
    <property type="match status" value="1"/>
</dbReference>
<gene>
    <name evidence="13" type="primary">murE</name>
    <name evidence="18" type="ORF">ETSY1_07110</name>
</gene>
<feature type="binding site" evidence="13">
    <location>
        <position position="469"/>
    </location>
    <ligand>
        <name>meso-2,6-diaminopimelate</name>
        <dbReference type="ChEBI" id="CHEBI:57791"/>
    </ligand>
</feature>
<dbReference type="PANTHER" id="PTHR23135">
    <property type="entry name" value="MUR LIGASE FAMILY MEMBER"/>
    <property type="match status" value="1"/>
</dbReference>
<comment type="cofactor">
    <cofactor evidence="13">
        <name>Mg(2+)</name>
        <dbReference type="ChEBI" id="CHEBI:18420"/>
    </cofactor>
</comment>
<evidence type="ECO:0000256" key="10">
    <source>
        <dbReference type="ARBA" id="ARBA00075482"/>
    </source>
</evidence>
<dbReference type="GO" id="GO:0008360">
    <property type="term" value="P:regulation of cell shape"/>
    <property type="evidence" value="ECO:0007669"/>
    <property type="project" value="UniProtKB-KW"/>
</dbReference>
<dbReference type="GO" id="GO:0051301">
    <property type="term" value="P:cell division"/>
    <property type="evidence" value="ECO:0007669"/>
    <property type="project" value="UniProtKB-KW"/>
</dbReference>
<dbReference type="Gene3D" id="3.40.1190.10">
    <property type="entry name" value="Mur-like, catalytic domain"/>
    <property type="match status" value="1"/>
</dbReference>
<evidence type="ECO:0000256" key="6">
    <source>
        <dbReference type="ARBA" id="ARBA00023316"/>
    </source>
</evidence>
<feature type="domain" description="Mur ligase C-terminal" evidence="16">
    <location>
        <begin position="341"/>
        <end position="467"/>
    </location>
</feature>
<evidence type="ECO:0000256" key="1">
    <source>
        <dbReference type="ARBA" id="ARBA00005898"/>
    </source>
</evidence>
<dbReference type="PATRIC" id="fig|1429438.4.peg.1539"/>
<evidence type="ECO:0000256" key="2">
    <source>
        <dbReference type="ARBA" id="ARBA00022618"/>
    </source>
</evidence>
<dbReference type="FunFam" id="3.90.190.20:FF:000006">
    <property type="entry name" value="UDP-N-acetylmuramoyl-L-alanyl-D-glutamate--2,6-diaminopimelate ligase"/>
    <property type="match status" value="1"/>
</dbReference>
<dbReference type="GO" id="GO:0071555">
    <property type="term" value="P:cell wall organization"/>
    <property type="evidence" value="ECO:0007669"/>
    <property type="project" value="UniProtKB-KW"/>
</dbReference>
<dbReference type="InterPro" id="IPR004101">
    <property type="entry name" value="Mur_ligase_C"/>
</dbReference>
<feature type="binding site" evidence="13">
    <location>
        <position position="390"/>
    </location>
    <ligand>
        <name>meso-2,6-diaminopimelate</name>
        <dbReference type="ChEBI" id="CHEBI:57791"/>
    </ligand>
</feature>